<protein>
    <recommendedName>
        <fullName evidence="2">MPN domain-containing protein</fullName>
    </recommendedName>
</protein>
<name>A0A8J8P457_HALGN</name>
<dbReference type="InterPro" id="IPR050242">
    <property type="entry name" value="JAMM_MPN+_peptidase_M67A"/>
</dbReference>
<organism evidence="3 4">
    <name type="scientific">Halteria grandinella</name>
    <dbReference type="NCBI Taxonomy" id="5974"/>
    <lineage>
        <taxon>Eukaryota</taxon>
        <taxon>Sar</taxon>
        <taxon>Alveolata</taxon>
        <taxon>Ciliophora</taxon>
        <taxon>Intramacronucleata</taxon>
        <taxon>Spirotrichea</taxon>
        <taxon>Stichotrichia</taxon>
        <taxon>Sporadotrichida</taxon>
        <taxon>Halteriidae</taxon>
        <taxon>Halteria</taxon>
    </lineage>
</organism>
<reference evidence="3" key="1">
    <citation type="submission" date="2019-06" db="EMBL/GenBank/DDBJ databases">
        <authorList>
            <person name="Zheng W."/>
        </authorList>
    </citation>
    <scope>NUCLEOTIDE SEQUENCE</scope>
    <source>
        <strain evidence="3">QDHG01</strain>
    </source>
</reference>
<feature type="compositionally biased region" description="Basic and acidic residues" evidence="1">
    <location>
        <begin position="273"/>
        <end position="295"/>
    </location>
</feature>
<feature type="compositionally biased region" description="Basic and acidic residues" evidence="1">
    <location>
        <begin position="154"/>
        <end position="166"/>
    </location>
</feature>
<dbReference type="Pfam" id="PF01398">
    <property type="entry name" value="JAB"/>
    <property type="match status" value="1"/>
</dbReference>
<evidence type="ECO:0000313" key="4">
    <source>
        <dbReference type="Proteomes" id="UP000785679"/>
    </source>
</evidence>
<comment type="caution">
    <text evidence="3">The sequence shown here is derived from an EMBL/GenBank/DDBJ whole genome shotgun (WGS) entry which is preliminary data.</text>
</comment>
<dbReference type="Gene3D" id="3.40.140.10">
    <property type="entry name" value="Cytidine Deaminase, domain 2"/>
    <property type="match status" value="1"/>
</dbReference>
<accession>A0A8J8P457</accession>
<dbReference type="AlphaFoldDB" id="A0A8J8P457"/>
<dbReference type="InterPro" id="IPR000555">
    <property type="entry name" value="JAMM/MPN+_dom"/>
</dbReference>
<evidence type="ECO:0000256" key="1">
    <source>
        <dbReference type="SAM" id="MobiDB-lite"/>
    </source>
</evidence>
<dbReference type="PANTHER" id="PTHR10410">
    <property type="entry name" value="EUKARYOTIC TRANSLATION INITIATION FACTOR 3 -RELATED"/>
    <property type="match status" value="1"/>
</dbReference>
<evidence type="ECO:0000259" key="2">
    <source>
        <dbReference type="PROSITE" id="PS50249"/>
    </source>
</evidence>
<proteinExistence type="predicted"/>
<feature type="compositionally biased region" description="Polar residues" evidence="1">
    <location>
        <begin position="119"/>
        <end position="131"/>
    </location>
</feature>
<feature type="region of interest" description="Disordered" evidence="1">
    <location>
        <begin position="80"/>
        <end position="188"/>
    </location>
</feature>
<feature type="compositionally biased region" description="Polar residues" evidence="1">
    <location>
        <begin position="235"/>
        <end position="244"/>
    </location>
</feature>
<dbReference type="PROSITE" id="PS50249">
    <property type="entry name" value="MPN"/>
    <property type="match status" value="1"/>
</dbReference>
<dbReference type="EMBL" id="RRYP01001956">
    <property type="protein sequence ID" value="TNV85286.1"/>
    <property type="molecule type" value="Genomic_DNA"/>
</dbReference>
<feature type="compositionally biased region" description="Basic residues" evidence="1">
    <location>
        <begin position="87"/>
        <end position="103"/>
    </location>
</feature>
<gene>
    <name evidence="3" type="ORF">FGO68_gene10664</name>
</gene>
<evidence type="ECO:0000313" key="3">
    <source>
        <dbReference type="EMBL" id="TNV85286.1"/>
    </source>
</evidence>
<dbReference type="InterPro" id="IPR037518">
    <property type="entry name" value="MPN"/>
</dbReference>
<dbReference type="Proteomes" id="UP000785679">
    <property type="component" value="Unassembled WGS sequence"/>
</dbReference>
<feature type="domain" description="MPN" evidence="2">
    <location>
        <begin position="376"/>
        <end position="520"/>
    </location>
</feature>
<dbReference type="SUPFAM" id="SSF102712">
    <property type="entry name" value="JAB1/MPN domain"/>
    <property type="match status" value="1"/>
</dbReference>
<feature type="compositionally biased region" description="Basic and acidic residues" evidence="1">
    <location>
        <begin position="306"/>
        <end position="315"/>
    </location>
</feature>
<feature type="compositionally biased region" description="Acidic residues" evidence="1">
    <location>
        <begin position="296"/>
        <end position="305"/>
    </location>
</feature>
<keyword evidence="4" id="KW-1185">Reference proteome</keyword>
<dbReference type="GO" id="GO:0008237">
    <property type="term" value="F:metallopeptidase activity"/>
    <property type="evidence" value="ECO:0007669"/>
    <property type="project" value="InterPro"/>
</dbReference>
<feature type="compositionally biased region" description="Acidic residues" evidence="1">
    <location>
        <begin position="259"/>
        <end position="272"/>
    </location>
</feature>
<feature type="region of interest" description="Disordered" evidence="1">
    <location>
        <begin position="735"/>
        <end position="761"/>
    </location>
</feature>
<dbReference type="OrthoDB" id="118550at2759"/>
<sequence>MNLQLLGNLPFTPSLDGDKGANHFSGVGNNLFQQINQRTYIIGNSQQQRALVEKLNDSDLSLLHTFATNKAGLNTADQRIAGGAKTQNRKKSKANHKVKKTSKIVKEMQQQQDKDQSFEPHQNQSSVSDQLQPFPGSDGKQKNAALVNNSSGFKNDRILDLSTDKDQDNEEPIQQQEQSIIEKSDIDSEQEEMGVIRQYQEPDKRIKLSSLDGYAGALSSKTVGQYRQRERVLSSVDQQTTVLQNRRECKQRSRAYSSEQEDQDDQQDDSFDELPREERRLKIAKLTGERLGQKDDGEEFKDEEGEQHSSKVDRPRRTKKMIQKLDTELLSQQFFKSVGQQSHSHIHSKGFSEMGPDGHYQLVSYSNYRTNTAQPYIIYISVEVQIMLNVHSHLSEFEVIGFLGGYCLDSKDSQHKYLLIHSAYPCESMIQDQKERQRNVDLCPESADRARAQIQSKGQQLLGWYHSHPFFPCEPSMIDVRNHAIHQKSFDLEGLPFLALIIGPYSQKNRVESLLRIFHLSGSTSKQDSGKPFNLIYKNLPQAKLKKSFLNKELKNLLAGYKGHKDLINLKARWSTAAGSQSSQNLMLGAQEQQQQLGRSREDKLIEALELMLQRNIIQSKKRSEIVQQIEQGATPEGVIKYQQSQQSSKHRIISGSASNSIADHSYEAGKKDSSFGIDNEERIEKFLSKFQKMLHKYVYGEKDEQQQVSLRSRDLPEVMITRAGGVAHMQLELKDESASPKGDSCSFKQPFPVNQQAPQS</sequence>
<feature type="region of interest" description="Disordered" evidence="1">
    <location>
        <begin position="224"/>
        <end position="318"/>
    </location>
</feature>